<dbReference type="RefSeq" id="XP_013925559.1">
    <property type="nucleotide sequence ID" value="XM_014070084.1"/>
</dbReference>
<evidence type="ECO:0000313" key="11">
    <source>
        <dbReference type="RefSeq" id="XP_013925559.1"/>
    </source>
</evidence>
<dbReference type="SUPFAM" id="SSF47672">
    <property type="entry name" value="Transferrin receptor-like dimerisation domain"/>
    <property type="match status" value="1"/>
</dbReference>
<dbReference type="AlphaFoldDB" id="A0A6I9YNR5"/>
<evidence type="ECO:0000259" key="9">
    <source>
        <dbReference type="Pfam" id="PF04253"/>
    </source>
</evidence>
<dbReference type="FunFam" id="1.20.930.40:FF:000001">
    <property type="entry name" value="N-acetylated-alpha-linked acidic dipeptidase 2"/>
    <property type="match status" value="1"/>
</dbReference>
<organism evidence="10 11">
    <name type="scientific">Thamnophis sirtalis</name>
    <dbReference type="NCBI Taxonomy" id="35019"/>
    <lineage>
        <taxon>Eukaryota</taxon>
        <taxon>Metazoa</taxon>
        <taxon>Chordata</taxon>
        <taxon>Craniata</taxon>
        <taxon>Vertebrata</taxon>
        <taxon>Euteleostomi</taxon>
        <taxon>Lepidosauria</taxon>
        <taxon>Squamata</taxon>
        <taxon>Bifurcata</taxon>
        <taxon>Unidentata</taxon>
        <taxon>Episquamata</taxon>
        <taxon>Toxicofera</taxon>
        <taxon>Serpentes</taxon>
        <taxon>Colubroidea</taxon>
        <taxon>Colubridae</taxon>
        <taxon>Natricinae</taxon>
        <taxon>Thamnophis</taxon>
    </lineage>
</organism>
<dbReference type="GO" id="GO:0004180">
    <property type="term" value="F:carboxypeptidase activity"/>
    <property type="evidence" value="ECO:0007669"/>
    <property type="project" value="TreeGrafter"/>
</dbReference>
<evidence type="ECO:0000256" key="6">
    <source>
        <dbReference type="ARBA" id="ARBA00022833"/>
    </source>
</evidence>
<feature type="domain" description="Transferrin receptor-like dimerisation" evidence="9">
    <location>
        <begin position="18"/>
        <end position="133"/>
    </location>
</feature>
<dbReference type="InterPro" id="IPR036757">
    <property type="entry name" value="TFR-like_dimer_dom_sf"/>
</dbReference>
<reference evidence="11" key="1">
    <citation type="submission" date="2025-08" db="UniProtKB">
        <authorList>
            <consortium name="RefSeq"/>
        </authorList>
    </citation>
    <scope>IDENTIFICATION</scope>
</reference>
<evidence type="ECO:0000256" key="5">
    <source>
        <dbReference type="ARBA" id="ARBA00022801"/>
    </source>
</evidence>
<accession>A0A6I9YNR5</accession>
<evidence type="ECO:0000256" key="7">
    <source>
        <dbReference type="ARBA" id="ARBA00023049"/>
    </source>
</evidence>
<dbReference type="InterPro" id="IPR039373">
    <property type="entry name" value="Peptidase_M28B"/>
</dbReference>
<keyword evidence="5" id="KW-0378">Hydrolase</keyword>
<evidence type="ECO:0000256" key="4">
    <source>
        <dbReference type="ARBA" id="ARBA00022723"/>
    </source>
</evidence>
<evidence type="ECO:0000313" key="10">
    <source>
        <dbReference type="Proteomes" id="UP000504617"/>
    </source>
</evidence>
<evidence type="ECO:0000256" key="3">
    <source>
        <dbReference type="ARBA" id="ARBA00022670"/>
    </source>
</evidence>
<dbReference type="GO" id="GO:0046872">
    <property type="term" value="F:metal ion binding"/>
    <property type="evidence" value="ECO:0007669"/>
    <property type="project" value="UniProtKB-KW"/>
</dbReference>
<dbReference type="PANTHER" id="PTHR10404">
    <property type="entry name" value="N-ACETYLATED-ALPHA-LINKED ACIDIC DIPEPTIDASE"/>
    <property type="match status" value="1"/>
</dbReference>
<protein>
    <submittedName>
        <fullName evidence="11">N-acetylated-alpha-linked acidic dipeptidase-like protein</fullName>
    </submittedName>
</protein>
<dbReference type="InterPro" id="IPR007365">
    <property type="entry name" value="TFR-like_dimer_dom"/>
</dbReference>
<sequence>MYEAAEQAFKADLLNHSISLVPLRDAVLRFKTAAAGLNQRIASLQREATPSPLALRTVNDQLMLLERTFLNPRAFPEKHYYSHVIWASSSSSVATFPGLADAVAAAKDQDKWDDVHKHLTVAIQAVENAASFLEPVAE</sequence>
<keyword evidence="10" id="KW-1185">Reference proteome</keyword>
<dbReference type="GO" id="GO:0008237">
    <property type="term" value="F:metallopeptidase activity"/>
    <property type="evidence" value="ECO:0007669"/>
    <property type="project" value="UniProtKB-KW"/>
</dbReference>
<comment type="cofactor">
    <cofactor evidence="1">
        <name>Zn(2+)</name>
        <dbReference type="ChEBI" id="CHEBI:29105"/>
    </cofactor>
</comment>
<evidence type="ECO:0000256" key="8">
    <source>
        <dbReference type="ARBA" id="ARBA00023180"/>
    </source>
</evidence>
<proteinExistence type="inferred from homology"/>
<evidence type="ECO:0000256" key="2">
    <source>
        <dbReference type="ARBA" id="ARBA00005634"/>
    </source>
</evidence>
<dbReference type="GO" id="GO:0006508">
    <property type="term" value="P:proteolysis"/>
    <property type="evidence" value="ECO:0007669"/>
    <property type="project" value="UniProtKB-KW"/>
</dbReference>
<dbReference type="KEGG" id="tsr:106551920"/>
<name>A0A6I9YNR5_9SAUR</name>
<dbReference type="Pfam" id="PF04253">
    <property type="entry name" value="TFR_dimer"/>
    <property type="match status" value="1"/>
</dbReference>
<dbReference type="PANTHER" id="PTHR10404:SF50">
    <property type="entry name" value="AMINOPEPTIDASE NAALADL1"/>
    <property type="match status" value="1"/>
</dbReference>
<gene>
    <name evidence="11" type="primary">LOC106551920</name>
</gene>
<keyword evidence="8" id="KW-0325">Glycoprotein</keyword>
<dbReference type="Proteomes" id="UP000504617">
    <property type="component" value="Unplaced"/>
</dbReference>
<dbReference type="OrthoDB" id="5841748at2759"/>
<keyword evidence="3" id="KW-0645">Protease</keyword>
<keyword evidence="4" id="KW-0479">Metal-binding</keyword>
<keyword evidence="6" id="KW-0862">Zinc</keyword>
<keyword evidence="7" id="KW-0482">Metalloprotease</keyword>
<dbReference type="GeneID" id="106551920"/>
<evidence type="ECO:0000256" key="1">
    <source>
        <dbReference type="ARBA" id="ARBA00001947"/>
    </source>
</evidence>
<comment type="similarity">
    <text evidence="2">Belongs to the peptidase M28 family. M28B subfamily.</text>
</comment>
<dbReference type="Gene3D" id="1.20.930.40">
    <property type="entry name" value="Transferrin receptor-like, dimerisation domain"/>
    <property type="match status" value="1"/>
</dbReference>